<dbReference type="Gene3D" id="3.30.70.100">
    <property type="match status" value="1"/>
</dbReference>
<dbReference type="PANTHER" id="PTHR34474">
    <property type="entry name" value="SIGNAL TRANSDUCTION PROTEIN TRAP"/>
    <property type="match status" value="1"/>
</dbReference>
<sequence length="161" mass="18770">MNVYITYGTADFLHKIAKKHQQEHMLYMVEKEQAALFHETEGDTVFIAPHAYDVIYAKGELVQSGFVTLNHIPVKLESRPLFEFTFQKKTNISEHQRGFQALRVLRPQKDEGVYLILTIWESEAFFQDFQESETFFQLHEDTGSIFSRPAYLTSYHAATDN</sequence>
<dbReference type="OrthoDB" id="2352283at2"/>
<evidence type="ECO:0000259" key="1">
    <source>
        <dbReference type="PROSITE" id="PS51725"/>
    </source>
</evidence>
<comment type="caution">
    <text evidence="2">The sequence shown here is derived from an EMBL/GenBank/DDBJ whole genome shotgun (WGS) entry which is preliminary data.</text>
</comment>
<dbReference type="GO" id="GO:0004497">
    <property type="term" value="F:monooxygenase activity"/>
    <property type="evidence" value="ECO:0007669"/>
    <property type="project" value="UniProtKB-KW"/>
</dbReference>
<dbReference type="InterPro" id="IPR007138">
    <property type="entry name" value="ABM_dom"/>
</dbReference>
<dbReference type="Proteomes" id="UP000228754">
    <property type="component" value="Unassembled WGS sequence"/>
</dbReference>
<dbReference type="Pfam" id="PF03992">
    <property type="entry name" value="ABM"/>
    <property type="match status" value="1"/>
</dbReference>
<protein>
    <submittedName>
        <fullName evidence="2">Antibiotic biosynthesis monooxygenase</fullName>
    </submittedName>
</protein>
<dbReference type="InterPro" id="IPR050404">
    <property type="entry name" value="Heme-degrading_MO"/>
</dbReference>
<gene>
    <name evidence="2" type="ORF">CEY02_04960</name>
</gene>
<feature type="domain" description="ABM" evidence="1">
    <location>
        <begin position="66"/>
        <end position="155"/>
    </location>
</feature>
<keyword evidence="2" id="KW-0503">Monooxygenase</keyword>
<accession>A0A2A5IY66</accession>
<evidence type="ECO:0000313" key="2">
    <source>
        <dbReference type="EMBL" id="PCK22268.1"/>
    </source>
</evidence>
<evidence type="ECO:0000313" key="3">
    <source>
        <dbReference type="Proteomes" id="UP000228754"/>
    </source>
</evidence>
<organism evidence="2 3">
    <name type="scientific">Bacillus pumilus</name>
    <name type="common">Bacillus mesentericus</name>
    <dbReference type="NCBI Taxonomy" id="1408"/>
    <lineage>
        <taxon>Bacteria</taxon>
        <taxon>Bacillati</taxon>
        <taxon>Bacillota</taxon>
        <taxon>Bacilli</taxon>
        <taxon>Bacillales</taxon>
        <taxon>Bacillaceae</taxon>
        <taxon>Bacillus</taxon>
    </lineage>
</organism>
<dbReference type="InterPro" id="IPR011008">
    <property type="entry name" value="Dimeric_a/b-barrel"/>
</dbReference>
<dbReference type="AlphaFoldDB" id="A0A2A5IY66"/>
<dbReference type="PANTHER" id="PTHR34474:SF2">
    <property type="entry name" value="SIGNAL TRANSDUCTION PROTEIN TRAP"/>
    <property type="match status" value="1"/>
</dbReference>
<dbReference type="EMBL" id="NKHG01000033">
    <property type="protein sequence ID" value="PCK22268.1"/>
    <property type="molecule type" value="Genomic_DNA"/>
</dbReference>
<reference evidence="2 3" key="1">
    <citation type="submission" date="2017-06" db="EMBL/GenBank/DDBJ databases">
        <title>Draft Genome Sequence of Bacillus sp Strain 36R Isolated from saline sediment at Atanasia, Sonora, Mexico.</title>
        <authorList>
            <person name="Sanchez Diaz R."/>
            <person name="Quiroz Macias M.E."/>
            <person name="Ibarra Gamez J.C."/>
            <person name="Enciso Ibarra J."/>
            <person name="Gomez Gil B."/>
            <person name="Galaviz Silva L."/>
        </authorList>
    </citation>
    <scope>NUCLEOTIDE SEQUENCE [LARGE SCALE GENOMIC DNA]</scope>
    <source>
        <strain evidence="2 3">36R_ATNSAL</strain>
    </source>
</reference>
<proteinExistence type="predicted"/>
<dbReference type="PROSITE" id="PS51725">
    <property type="entry name" value="ABM"/>
    <property type="match status" value="1"/>
</dbReference>
<keyword evidence="2" id="KW-0560">Oxidoreductase</keyword>
<name>A0A2A5IY66_BACPU</name>
<dbReference type="SUPFAM" id="SSF54909">
    <property type="entry name" value="Dimeric alpha+beta barrel"/>
    <property type="match status" value="1"/>
</dbReference>